<protein>
    <recommendedName>
        <fullName evidence="9">Protein Wnt</fullName>
    </recommendedName>
</protein>
<dbReference type="GO" id="GO:0045165">
    <property type="term" value="P:cell fate commitment"/>
    <property type="evidence" value="ECO:0007669"/>
    <property type="project" value="TreeGrafter"/>
</dbReference>
<dbReference type="GO" id="GO:0005109">
    <property type="term" value="F:frizzled binding"/>
    <property type="evidence" value="ECO:0007669"/>
    <property type="project" value="TreeGrafter"/>
</dbReference>
<dbReference type="Gene3D" id="3.30.2460.20">
    <property type="match status" value="1"/>
</dbReference>
<feature type="chain" id="PRO_5026261026" description="Protein Wnt" evidence="11">
    <location>
        <begin position="22"/>
        <end position="577"/>
    </location>
</feature>
<dbReference type="Pfam" id="PF00110">
    <property type="entry name" value="wnt"/>
    <property type="match status" value="3"/>
</dbReference>
<feature type="region of interest" description="Disordered" evidence="10">
    <location>
        <begin position="363"/>
        <end position="391"/>
    </location>
</feature>
<dbReference type="GO" id="GO:0030182">
    <property type="term" value="P:neuron differentiation"/>
    <property type="evidence" value="ECO:0007669"/>
    <property type="project" value="TreeGrafter"/>
</dbReference>
<dbReference type="SMART" id="SM00097">
    <property type="entry name" value="WNT1"/>
    <property type="match status" value="1"/>
</dbReference>
<dbReference type="GO" id="GO:0060070">
    <property type="term" value="P:canonical Wnt signaling pathway"/>
    <property type="evidence" value="ECO:0007669"/>
    <property type="project" value="TreeGrafter"/>
</dbReference>
<evidence type="ECO:0000256" key="5">
    <source>
        <dbReference type="ARBA" id="ARBA00022530"/>
    </source>
</evidence>
<dbReference type="PANTHER" id="PTHR12027">
    <property type="entry name" value="WNT RELATED"/>
    <property type="match status" value="1"/>
</dbReference>
<comment type="similarity">
    <text evidence="2 9">Belongs to the Wnt family.</text>
</comment>
<dbReference type="EMBL" id="GGYP01000115">
    <property type="protein sequence ID" value="MDE44886.1"/>
    <property type="molecule type" value="Transcribed_RNA"/>
</dbReference>
<dbReference type="InterPro" id="IPR043158">
    <property type="entry name" value="Wnt_C"/>
</dbReference>
<evidence type="ECO:0000256" key="3">
    <source>
        <dbReference type="ARBA" id="ARBA00022473"/>
    </source>
</evidence>
<dbReference type="GO" id="GO:0005125">
    <property type="term" value="F:cytokine activity"/>
    <property type="evidence" value="ECO:0007669"/>
    <property type="project" value="TreeGrafter"/>
</dbReference>
<dbReference type="InterPro" id="IPR005817">
    <property type="entry name" value="Wnt"/>
</dbReference>
<feature type="compositionally biased region" description="Gly residues" evidence="10">
    <location>
        <begin position="367"/>
        <end position="376"/>
    </location>
</feature>
<feature type="signal peptide" evidence="11">
    <location>
        <begin position="1"/>
        <end position="21"/>
    </location>
</feature>
<dbReference type="InterPro" id="IPR018161">
    <property type="entry name" value="Wnt_CS"/>
</dbReference>
<dbReference type="AlphaFoldDB" id="A0A6G1S309"/>
<reference evidence="12" key="1">
    <citation type="submission" date="2018-10" db="EMBL/GenBank/DDBJ databases">
        <title>Transcriptome assembly of Aceria tosichella (Wheat curl mite) Type 2.</title>
        <authorList>
            <person name="Scully E.D."/>
            <person name="Geib S.M."/>
            <person name="Palmer N.A."/>
            <person name="Gupta A.K."/>
            <person name="Sarath G."/>
            <person name="Tatineni S."/>
        </authorList>
    </citation>
    <scope>NUCLEOTIDE SEQUENCE</scope>
    <source>
        <strain evidence="12">LincolnNE</strain>
    </source>
</reference>
<accession>A0A6G1S309</accession>
<evidence type="ECO:0000256" key="6">
    <source>
        <dbReference type="ARBA" id="ARBA00022687"/>
    </source>
</evidence>
<keyword evidence="5" id="KW-0272">Extracellular matrix</keyword>
<sequence length="577" mass="62838">MNLIGSLVLFLIISFSQVIQGEHHHHHQAQAQAWQKQHLNKIQKYLTERQQELVRRNPGSLWAVARAIKIAIKACQYEMRNELWDCPTYGFSVRPSETFGMLMSRNFKETSFVQSLLSAAIAHSVSRACTESIITTCSRKQLPHGNGFGEDAEFGRQFAREFMEYARTEVMPANDYLTNNNISHDKLNSNSIMAGNSASNGGISGGGSGGSGSNGNIIDFKDRHWRERRLRQMINAHNDEVGTLVVLNGMHVHCKCHGISGACSMRTCWKRLPEFKMVAKLLHDSLDKALRVEMYAAPLGSSLMTNRHKSLTSAASSAASSSSSYKKLNKKRSSSSQSASSNLLNGLGRSSVSIGQVFTTTPSLGGTSIGSTGGGSDNDNGAGETVGTTSVNGGRLQAHQELNMNSINNEGAGDEEGGVAGLNTGVDINDSGGAVGGIDKQSSREFAQNTVQYSAMLAAQQQQQAPNTNSTTLKRRPIARSIGPAAPAVTPTKSDLIYAEQSLNYCNPIERYNIKGTKGRICSEKRSDANSCETLCCGRGYKTEIREEKYTCECKFQYCCVLKCNTCTRRKVIHKCL</sequence>
<feature type="compositionally biased region" description="Low complexity" evidence="10">
    <location>
        <begin position="315"/>
        <end position="326"/>
    </location>
</feature>
<keyword evidence="8" id="KW-0449">Lipoprotein</keyword>
<dbReference type="PRINTS" id="PR01349">
    <property type="entry name" value="WNTPROTEIN"/>
</dbReference>
<gene>
    <name evidence="12" type="primary">wnt1</name>
    <name evidence="12" type="ORF">g.141</name>
</gene>
<keyword evidence="3 9" id="KW-0217">Developmental protein</keyword>
<keyword evidence="6 9" id="KW-0879">Wnt signaling pathway</keyword>
<organism evidence="12">
    <name type="scientific">Aceria tosichella</name>
    <name type="common">wheat curl mite</name>
    <dbReference type="NCBI Taxonomy" id="561515"/>
    <lineage>
        <taxon>Eukaryota</taxon>
        <taxon>Metazoa</taxon>
        <taxon>Ecdysozoa</taxon>
        <taxon>Arthropoda</taxon>
        <taxon>Chelicerata</taxon>
        <taxon>Arachnida</taxon>
        <taxon>Acari</taxon>
        <taxon>Acariformes</taxon>
        <taxon>Trombidiformes</taxon>
        <taxon>Prostigmata</taxon>
        <taxon>Eupodina</taxon>
        <taxon>Eriophyoidea</taxon>
        <taxon>Eriophyidae</taxon>
        <taxon>Eriophyinae</taxon>
        <taxon>Aceriini</taxon>
        <taxon>Aceria</taxon>
    </lineage>
</organism>
<comment type="subcellular location">
    <subcellularLocation>
        <location evidence="1 9">Secreted</location>
        <location evidence="1 9">Extracellular space</location>
        <location evidence="1 9">Extracellular matrix</location>
    </subcellularLocation>
</comment>
<evidence type="ECO:0000256" key="1">
    <source>
        <dbReference type="ARBA" id="ARBA00004498"/>
    </source>
</evidence>
<evidence type="ECO:0000256" key="2">
    <source>
        <dbReference type="ARBA" id="ARBA00005683"/>
    </source>
</evidence>
<evidence type="ECO:0000256" key="10">
    <source>
        <dbReference type="SAM" id="MobiDB-lite"/>
    </source>
</evidence>
<dbReference type="PROSITE" id="PS00246">
    <property type="entry name" value="WNT1"/>
    <property type="match status" value="1"/>
</dbReference>
<keyword evidence="11" id="KW-0732">Signal</keyword>
<dbReference type="PANTHER" id="PTHR12027:SF91">
    <property type="entry name" value="PROTO-ONCOGENE WNT-1"/>
    <property type="match status" value="1"/>
</dbReference>
<dbReference type="GO" id="GO:0005615">
    <property type="term" value="C:extracellular space"/>
    <property type="evidence" value="ECO:0007669"/>
    <property type="project" value="TreeGrafter"/>
</dbReference>
<evidence type="ECO:0000256" key="11">
    <source>
        <dbReference type="SAM" id="SignalP"/>
    </source>
</evidence>
<evidence type="ECO:0000256" key="7">
    <source>
        <dbReference type="ARBA" id="ARBA00023157"/>
    </source>
</evidence>
<keyword evidence="4" id="KW-0964">Secreted</keyword>
<evidence type="ECO:0000256" key="8">
    <source>
        <dbReference type="ARBA" id="ARBA00023288"/>
    </source>
</evidence>
<proteinExistence type="inferred from homology"/>
<evidence type="ECO:0000313" key="12">
    <source>
        <dbReference type="EMBL" id="MDE44886.1"/>
    </source>
</evidence>
<keyword evidence="7" id="KW-1015">Disulfide bond</keyword>
<feature type="region of interest" description="Disordered" evidence="10">
    <location>
        <begin position="315"/>
        <end position="342"/>
    </location>
</feature>
<evidence type="ECO:0000256" key="9">
    <source>
        <dbReference type="RuleBase" id="RU003500"/>
    </source>
</evidence>
<name>A0A6G1S309_9ACAR</name>
<comment type="function">
    <text evidence="9">Ligand for members of the frizzled family of seven transmembrane receptors.</text>
</comment>
<evidence type="ECO:0000256" key="4">
    <source>
        <dbReference type="ARBA" id="ARBA00022525"/>
    </source>
</evidence>